<dbReference type="Pfam" id="PF17820">
    <property type="entry name" value="PDZ_6"/>
    <property type="match status" value="1"/>
</dbReference>
<dbReference type="InterPro" id="IPR041489">
    <property type="entry name" value="PDZ_6"/>
</dbReference>
<dbReference type="Pfam" id="PF13650">
    <property type="entry name" value="Asp_protease_2"/>
    <property type="match status" value="2"/>
</dbReference>
<dbReference type="InterPro" id="IPR036034">
    <property type="entry name" value="PDZ_sf"/>
</dbReference>
<dbReference type="Proteomes" id="UP000291562">
    <property type="component" value="Chromosome"/>
</dbReference>
<sequence>MICKIPTFAMAAMFSMSPPTAMHVSGTASRDPSAIFAAMKAASGGAAWDGIAEIDYDADTDQGGQHGHTQVSQDLRNGRAAAYYDMEGERSGEGFDGRHSWLIDEKNLVSIRESAQTARQSPTDRYIARNGWFDAVTAQSARFEFVASQREHERDFLILRIAPKGGAAFEVWLDASSHLLDRVVQHGDSGDTTTTYYSDYRAESGVLLAHTQRSSNGEAQYDSVTHVRHYAVLRHADDAHFVMPISSAHDAQIAAGADSAIVPFELYAGLVLVNVSIDGAPPLPFILDTGGLNLLTPDAARQLGIAGAGNQAVRGAGEAVQSMQTAQVKAYTLGAVTLQEQRFLIVDLPRLLTDRGTRTPIAGLLGYELLRRFATRIDYDRLQLTFVPSATFHYQGSGVRLPIVFDDRTPQVKARVDGVEGSFSLDSGDAGELTVFGPFAAAHGIAASGATLAVQARGVGGKTANSLTRLRSFSLGPYSVSRPLTTFAAPKAGEFASSVLAGNIGHGILSRFAVTFDYAQHQIFLERGRDFAQLSPGDRSGLGFDRTEHDSFVIATVAAKSPAADAGLEPGDVVTSIDGVRAGAMSLDDLKRVAQRPAGTAITLATQRAGIPRQVTLVLAQDLLP</sequence>
<dbReference type="Gene3D" id="2.30.42.10">
    <property type="match status" value="1"/>
</dbReference>
<dbReference type="Gene3D" id="2.40.70.10">
    <property type="entry name" value="Acid Proteases"/>
    <property type="match status" value="2"/>
</dbReference>
<keyword evidence="4" id="KW-1185">Reference proteome</keyword>
<dbReference type="RefSeq" id="WP_129832247.1">
    <property type="nucleotide sequence ID" value="NZ_CP035704.1"/>
</dbReference>
<dbReference type="KEGG" id="xbc:ELE36_06230"/>
<name>A0A411HHI9_9GAMM</name>
<gene>
    <name evidence="3" type="ORF">ELE36_06230</name>
</gene>
<evidence type="ECO:0000259" key="2">
    <source>
        <dbReference type="PROSITE" id="PS50106"/>
    </source>
</evidence>
<keyword evidence="1" id="KW-0732">Signal</keyword>
<dbReference type="AlphaFoldDB" id="A0A411HHI9"/>
<reference evidence="3 4" key="1">
    <citation type="submission" date="2019-01" db="EMBL/GenBank/DDBJ databases">
        <title>Pseudolysobacter antarctica gen. nov., sp. nov., isolated from Fildes Peninsula, Antarctica.</title>
        <authorList>
            <person name="Wei Z."/>
            <person name="Peng F."/>
        </authorList>
    </citation>
    <scope>NUCLEOTIDE SEQUENCE [LARGE SCALE GENOMIC DNA]</scope>
    <source>
        <strain evidence="3 4">AQ6-296</strain>
    </source>
</reference>
<dbReference type="SUPFAM" id="SSF50156">
    <property type="entry name" value="PDZ domain-like"/>
    <property type="match status" value="1"/>
</dbReference>
<dbReference type="EMBL" id="CP035704">
    <property type="protein sequence ID" value="QBB69989.1"/>
    <property type="molecule type" value="Genomic_DNA"/>
</dbReference>
<dbReference type="InterPro" id="IPR001478">
    <property type="entry name" value="PDZ"/>
</dbReference>
<dbReference type="PROSITE" id="PS50106">
    <property type="entry name" value="PDZ"/>
    <property type="match status" value="1"/>
</dbReference>
<dbReference type="InterPro" id="IPR021109">
    <property type="entry name" value="Peptidase_aspartic_dom_sf"/>
</dbReference>
<evidence type="ECO:0000313" key="4">
    <source>
        <dbReference type="Proteomes" id="UP000291562"/>
    </source>
</evidence>
<accession>A0A411HHI9</accession>
<evidence type="ECO:0000313" key="3">
    <source>
        <dbReference type="EMBL" id="QBB69989.1"/>
    </source>
</evidence>
<dbReference type="SMART" id="SM00228">
    <property type="entry name" value="PDZ"/>
    <property type="match status" value="1"/>
</dbReference>
<feature type="signal peptide" evidence="1">
    <location>
        <begin position="1"/>
        <end position="21"/>
    </location>
</feature>
<organism evidence="3 4">
    <name type="scientific">Pseudolysobacter antarcticus</name>
    <dbReference type="NCBI Taxonomy" id="2511995"/>
    <lineage>
        <taxon>Bacteria</taxon>
        <taxon>Pseudomonadati</taxon>
        <taxon>Pseudomonadota</taxon>
        <taxon>Gammaproteobacteria</taxon>
        <taxon>Lysobacterales</taxon>
        <taxon>Rhodanobacteraceae</taxon>
        <taxon>Pseudolysobacter</taxon>
    </lineage>
</organism>
<protein>
    <submittedName>
        <fullName evidence="3">PDZ domain-containing protein</fullName>
    </submittedName>
</protein>
<feature type="chain" id="PRO_5018967402" evidence="1">
    <location>
        <begin position="22"/>
        <end position="625"/>
    </location>
</feature>
<evidence type="ECO:0000256" key="1">
    <source>
        <dbReference type="SAM" id="SignalP"/>
    </source>
</evidence>
<feature type="domain" description="PDZ" evidence="2">
    <location>
        <begin position="531"/>
        <end position="609"/>
    </location>
</feature>
<dbReference type="OrthoDB" id="198130at2"/>
<proteinExistence type="predicted"/>